<protein>
    <submittedName>
        <fullName evidence="2">Uncharacterized protein</fullName>
    </submittedName>
</protein>
<dbReference type="Proteomes" id="UP001151760">
    <property type="component" value="Unassembled WGS sequence"/>
</dbReference>
<evidence type="ECO:0000313" key="3">
    <source>
        <dbReference type="Proteomes" id="UP001151760"/>
    </source>
</evidence>
<name>A0ABQ5FT82_9ASTR</name>
<proteinExistence type="predicted"/>
<evidence type="ECO:0000256" key="1">
    <source>
        <dbReference type="SAM" id="MobiDB-lite"/>
    </source>
</evidence>
<accession>A0ABQ5FT82</accession>
<comment type="caution">
    <text evidence="2">The sequence shown here is derived from an EMBL/GenBank/DDBJ whole genome shotgun (WGS) entry which is preliminary data.</text>
</comment>
<gene>
    <name evidence="2" type="ORF">Tco_1018041</name>
</gene>
<keyword evidence="3" id="KW-1185">Reference proteome</keyword>
<sequence>MNHSRRSHTLKWEGMMETSIELMANVPITPHDSPLPGGYTPGSDEGRLQLQELMTIVYKIVKTERQRKSSNSQPRRRKYKQFESSDDDLDEEDASKQGRGSDKIKPILCNFTLCLWMLEAEEESTMAFELIKFIKSMLEE</sequence>
<reference evidence="2" key="1">
    <citation type="journal article" date="2022" name="Int. J. Mol. Sci.">
        <title>Draft Genome of Tanacetum Coccineum: Genomic Comparison of Closely Related Tanacetum-Family Plants.</title>
        <authorList>
            <person name="Yamashiro T."/>
            <person name="Shiraishi A."/>
            <person name="Nakayama K."/>
            <person name="Satake H."/>
        </authorList>
    </citation>
    <scope>NUCLEOTIDE SEQUENCE</scope>
</reference>
<reference evidence="2" key="2">
    <citation type="submission" date="2022-01" db="EMBL/GenBank/DDBJ databases">
        <authorList>
            <person name="Yamashiro T."/>
            <person name="Shiraishi A."/>
            <person name="Satake H."/>
            <person name="Nakayama K."/>
        </authorList>
    </citation>
    <scope>NUCLEOTIDE SEQUENCE</scope>
</reference>
<organism evidence="2 3">
    <name type="scientific">Tanacetum coccineum</name>
    <dbReference type="NCBI Taxonomy" id="301880"/>
    <lineage>
        <taxon>Eukaryota</taxon>
        <taxon>Viridiplantae</taxon>
        <taxon>Streptophyta</taxon>
        <taxon>Embryophyta</taxon>
        <taxon>Tracheophyta</taxon>
        <taxon>Spermatophyta</taxon>
        <taxon>Magnoliopsida</taxon>
        <taxon>eudicotyledons</taxon>
        <taxon>Gunneridae</taxon>
        <taxon>Pentapetalae</taxon>
        <taxon>asterids</taxon>
        <taxon>campanulids</taxon>
        <taxon>Asterales</taxon>
        <taxon>Asteraceae</taxon>
        <taxon>Asteroideae</taxon>
        <taxon>Anthemideae</taxon>
        <taxon>Anthemidinae</taxon>
        <taxon>Tanacetum</taxon>
    </lineage>
</organism>
<dbReference type="EMBL" id="BQNB010017725">
    <property type="protein sequence ID" value="GJT66561.1"/>
    <property type="molecule type" value="Genomic_DNA"/>
</dbReference>
<feature type="region of interest" description="Disordered" evidence="1">
    <location>
        <begin position="64"/>
        <end position="102"/>
    </location>
</feature>
<evidence type="ECO:0000313" key="2">
    <source>
        <dbReference type="EMBL" id="GJT66561.1"/>
    </source>
</evidence>
<feature type="region of interest" description="Disordered" evidence="1">
    <location>
        <begin position="27"/>
        <end position="46"/>
    </location>
</feature>
<feature type="compositionally biased region" description="Acidic residues" evidence="1">
    <location>
        <begin position="84"/>
        <end position="93"/>
    </location>
</feature>